<comment type="caution">
    <text evidence="2">The sequence shown here is derived from an EMBL/GenBank/DDBJ whole genome shotgun (WGS) entry which is preliminary data.</text>
</comment>
<evidence type="ECO:0000259" key="1">
    <source>
        <dbReference type="Pfam" id="PF11274"/>
    </source>
</evidence>
<dbReference type="VEuPathDB" id="FungiDB:BTJ68_05295"/>
<dbReference type="Proteomes" id="UP000271337">
    <property type="component" value="Unassembled WGS sequence"/>
</dbReference>
<dbReference type="Pfam" id="PF11274">
    <property type="entry name" value="DUF3074"/>
    <property type="match status" value="1"/>
</dbReference>
<sequence>MTRDRMADPTASSAPPPLGKLVRMRALKPSEIPIHPELGPQQVTAHCPELVAFLAEALNESESFMAAFIPSSFKIKGRGRPSPPSHAKVDLLEREINGGEVNCVHPTVPASRVAETWFVRRSIHENAAKEGTASWQEFDEGLRQDHSQHEMEYTPGVRDAHLVLSYDDMIGDRTSDIRQISEWTDVQMNLMEMVHNIPPPLNNRVFNVLVITAKHISGGKFLITQIPVDTTNMPGAKYSAGKGDSPTQGIYASVERAEIIDGMRRIKWEMGTASDAKGALPMFMQKLGTPGAVIKDVGLFIDWAGKRREGQA</sequence>
<protein>
    <recommendedName>
        <fullName evidence="1">DUF3074 domain-containing protein</fullName>
    </recommendedName>
</protein>
<dbReference type="AlphaFoldDB" id="A0A3M7A2S1"/>
<feature type="domain" description="DUF3074" evidence="1">
    <location>
        <begin position="117"/>
        <end position="304"/>
    </location>
</feature>
<dbReference type="PANTHER" id="PTHR40370">
    <property type="entry name" value="EXPRESSED PROTEIN"/>
    <property type="match status" value="1"/>
</dbReference>
<dbReference type="OrthoDB" id="6423603at2759"/>
<evidence type="ECO:0000313" key="2">
    <source>
        <dbReference type="EMBL" id="RMY21747.1"/>
    </source>
</evidence>
<dbReference type="InterPro" id="IPR024500">
    <property type="entry name" value="DUF3074"/>
</dbReference>
<gene>
    <name evidence="2" type="ORF">D0867_03146</name>
</gene>
<accession>A0A3M7A2S1</accession>
<dbReference type="EMBL" id="QWIL01000229">
    <property type="protein sequence ID" value="RMY21747.1"/>
    <property type="molecule type" value="Genomic_DNA"/>
</dbReference>
<dbReference type="PANTHER" id="PTHR40370:SF1">
    <property type="entry name" value="DUF3074 DOMAIN-CONTAINING PROTEIN"/>
    <property type="match status" value="1"/>
</dbReference>
<name>A0A3M7A2S1_HORWE</name>
<proteinExistence type="predicted"/>
<organism evidence="2 3">
    <name type="scientific">Hortaea werneckii</name>
    <name type="common">Black yeast</name>
    <name type="synonym">Cladosporium werneckii</name>
    <dbReference type="NCBI Taxonomy" id="91943"/>
    <lineage>
        <taxon>Eukaryota</taxon>
        <taxon>Fungi</taxon>
        <taxon>Dikarya</taxon>
        <taxon>Ascomycota</taxon>
        <taxon>Pezizomycotina</taxon>
        <taxon>Dothideomycetes</taxon>
        <taxon>Dothideomycetidae</taxon>
        <taxon>Mycosphaerellales</taxon>
        <taxon>Teratosphaeriaceae</taxon>
        <taxon>Hortaea</taxon>
    </lineage>
</organism>
<evidence type="ECO:0000313" key="3">
    <source>
        <dbReference type="Proteomes" id="UP000271337"/>
    </source>
</evidence>
<reference evidence="2 3" key="1">
    <citation type="journal article" date="2018" name="BMC Genomics">
        <title>Genomic evidence for intraspecific hybridization in a clonal and extremely halotolerant yeast.</title>
        <authorList>
            <person name="Gostincar C."/>
            <person name="Stajich J.E."/>
            <person name="Zupancic J."/>
            <person name="Zalar P."/>
            <person name="Gunde-Cimerman N."/>
        </authorList>
    </citation>
    <scope>NUCLEOTIDE SEQUENCE [LARGE SCALE GENOMIC DNA]</scope>
    <source>
        <strain evidence="2 3">EXF-6669</strain>
    </source>
</reference>